<dbReference type="PROSITE" id="PS00211">
    <property type="entry name" value="ABC_TRANSPORTER_1"/>
    <property type="match status" value="1"/>
</dbReference>
<sequence>MLELNNICKCYSNSSNILDNLSLKISMGDFVSIMGTSGTGKSTLVNILGLIDEAYTGSYIFQNTEIHYLDDNQKSAYRNQNIGFIFQNFHLIKEYTVIENIRLPYLYTKDQVDEEYIEKLLIKMDLMDKKDELCKNLSGGQKQRVALIRALARKPQLLIADEPTGALDEKNSQALVRLLLRLNREEKLTIIIVTHDEQVAKKTDKIYQLKQGKLVEKKLDEYETHYN</sequence>
<keyword evidence="3" id="KW-0547">Nucleotide-binding</keyword>
<dbReference type="GO" id="GO:0016887">
    <property type="term" value="F:ATP hydrolysis activity"/>
    <property type="evidence" value="ECO:0007669"/>
    <property type="project" value="InterPro"/>
</dbReference>
<keyword evidence="4" id="KW-0067">ATP-binding</keyword>
<comment type="similarity">
    <text evidence="1">Belongs to the ABC transporter superfamily.</text>
</comment>
<evidence type="ECO:0000313" key="7">
    <source>
        <dbReference type="EMBL" id="EOW79928.1"/>
    </source>
</evidence>
<organism evidence="7 8">
    <name type="scientific">Enterococcus columbae DSM 7374 = ATCC 51263</name>
    <dbReference type="NCBI Taxonomy" id="1121865"/>
    <lineage>
        <taxon>Bacteria</taxon>
        <taxon>Bacillati</taxon>
        <taxon>Bacillota</taxon>
        <taxon>Bacilli</taxon>
        <taxon>Lactobacillales</taxon>
        <taxon>Enterococcaceae</taxon>
        <taxon>Enterococcus</taxon>
    </lineage>
</organism>
<keyword evidence="5" id="KW-0029">Amino-acid transport</keyword>
<proteinExistence type="inferred from homology"/>
<dbReference type="InterPro" id="IPR027417">
    <property type="entry name" value="P-loop_NTPase"/>
</dbReference>
<dbReference type="eggNOG" id="COG1136">
    <property type="taxonomic scope" value="Bacteria"/>
</dbReference>
<dbReference type="Proteomes" id="UP000014113">
    <property type="component" value="Unassembled WGS sequence"/>
</dbReference>
<dbReference type="PROSITE" id="PS50893">
    <property type="entry name" value="ABC_TRANSPORTER_2"/>
    <property type="match status" value="1"/>
</dbReference>
<evidence type="ECO:0000256" key="5">
    <source>
        <dbReference type="ARBA" id="ARBA00022970"/>
    </source>
</evidence>
<dbReference type="SMART" id="SM00382">
    <property type="entry name" value="AAA"/>
    <property type="match status" value="1"/>
</dbReference>
<comment type="caution">
    <text evidence="7">The sequence shown here is derived from an EMBL/GenBank/DDBJ whole genome shotgun (WGS) entry which is preliminary data.</text>
</comment>
<gene>
    <name evidence="7" type="ORF">I568_02279</name>
</gene>
<feature type="domain" description="ABC transporter" evidence="6">
    <location>
        <begin position="2"/>
        <end position="227"/>
    </location>
</feature>
<evidence type="ECO:0000259" key="6">
    <source>
        <dbReference type="PROSITE" id="PS50893"/>
    </source>
</evidence>
<protein>
    <recommendedName>
        <fullName evidence="6">ABC transporter domain-containing protein</fullName>
    </recommendedName>
</protein>
<dbReference type="EMBL" id="ASWJ01000011">
    <property type="protein sequence ID" value="EOW79928.1"/>
    <property type="molecule type" value="Genomic_DNA"/>
</dbReference>
<evidence type="ECO:0000256" key="2">
    <source>
        <dbReference type="ARBA" id="ARBA00022448"/>
    </source>
</evidence>
<evidence type="ECO:0000256" key="1">
    <source>
        <dbReference type="ARBA" id="ARBA00005417"/>
    </source>
</evidence>
<dbReference type="STRING" id="1121865.OMW_02016"/>
<reference evidence="7 8" key="1">
    <citation type="submission" date="2013-03" db="EMBL/GenBank/DDBJ databases">
        <title>The Genome Sequence of Enterococcus columbae ATCC_51263 (PacBio/Illumina hybrid assembly).</title>
        <authorList>
            <consortium name="The Broad Institute Genomics Platform"/>
            <consortium name="The Broad Institute Genome Sequencing Center for Infectious Disease"/>
            <person name="Earl A."/>
            <person name="Russ C."/>
            <person name="Gilmore M."/>
            <person name="Surin D."/>
            <person name="Walker B."/>
            <person name="Young S."/>
            <person name="Zeng Q."/>
            <person name="Gargeya S."/>
            <person name="Fitzgerald M."/>
            <person name="Haas B."/>
            <person name="Abouelleil A."/>
            <person name="Allen A.W."/>
            <person name="Alvarado L."/>
            <person name="Arachchi H.M."/>
            <person name="Berlin A.M."/>
            <person name="Chapman S.B."/>
            <person name="Gainer-Dewar J."/>
            <person name="Goldberg J."/>
            <person name="Griggs A."/>
            <person name="Gujja S."/>
            <person name="Hansen M."/>
            <person name="Howarth C."/>
            <person name="Imamovic A."/>
            <person name="Ireland A."/>
            <person name="Larimer J."/>
            <person name="McCowan C."/>
            <person name="Murphy C."/>
            <person name="Pearson M."/>
            <person name="Poon T.W."/>
            <person name="Priest M."/>
            <person name="Roberts A."/>
            <person name="Saif S."/>
            <person name="Shea T."/>
            <person name="Sisk P."/>
            <person name="Sykes S."/>
            <person name="Wortman J."/>
            <person name="Nusbaum C."/>
            <person name="Birren B."/>
        </authorList>
    </citation>
    <scope>NUCLEOTIDE SEQUENCE [LARGE SCALE GENOMIC DNA]</scope>
    <source>
        <strain evidence="7 8">ATCC 51263</strain>
    </source>
</reference>
<dbReference type="GO" id="GO:0022857">
    <property type="term" value="F:transmembrane transporter activity"/>
    <property type="evidence" value="ECO:0007669"/>
    <property type="project" value="UniProtKB-ARBA"/>
</dbReference>
<evidence type="ECO:0000256" key="3">
    <source>
        <dbReference type="ARBA" id="ARBA00022741"/>
    </source>
</evidence>
<dbReference type="PATRIC" id="fig|1121865.3.peg.1963"/>
<name>S1N2V6_9ENTE</name>
<dbReference type="FunFam" id="3.40.50.300:FF:000032">
    <property type="entry name" value="Export ABC transporter ATP-binding protein"/>
    <property type="match status" value="1"/>
</dbReference>
<dbReference type="InterPro" id="IPR017911">
    <property type="entry name" value="MacB-like_ATP-bd"/>
</dbReference>
<dbReference type="GO" id="GO:0006865">
    <property type="term" value="P:amino acid transport"/>
    <property type="evidence" value="ECO:0007669"/>
    <property type="project" value="UniProtKB-KW"/>
</dbReference>
<dbReference type="OrthoDB" id="9791546at2"/>
<keyword evidence="2" id="KW-0813">Transport</keyword>
<dbReference type="GO" id="GO:0005524">
    <property type="term" value="F:ATP binding"/>
    <property type="evidence" value="ECO:0007669"/>
    <property type="project" value="UniProtKB-KW"/>
</dbReference>
<dbReference type="PANTHER" id="PTHR42798">
    <property type="entry name" value="LIPOPROTEIN-RELEASING SYSTEM ATP-BINDING PROTEIN LOLD"/>
    <property type="match status" value="1"/>
</dbReference>
<dbReference type="AlphaFoldDB" id="S1N2V6"/>
<dbReference type="RefSeq" id="WP_016184122.1">
    <property type="nucleotide sequence ID" value="NZ_JXKI01000010.1"/>
</dbReference>
<keyword evidence="8" id="KW-1185">Reference proteome</keyword>
<dbReference type="GO" id="GO:0098796">
    <property type="term" value="C:membrane protein complex"/>
    <property type="evidence" value="ECO:0007669"/>
    <property type="project" value="UniProtKB-ARBA"/>
</dbReference>
<dbReference type="InterPro" id="IPR003593">
    <property type="entry name" value="AAA+_ATPase"/>
</dbReference>
<dbReference type="InterPro" id="IPR003439">
    <property type="entry name" value="ABC_transporter-like_ATP-bd"/>
</dbReference>
<dbReference type="PANTHER" id="PTHR42798:SF4">
    <property type="entry name" value="ABC TRANSPORTER DOMAIN-CONTAINING PROTEIN"/>
    <property type="match status" value="1"/>
</dbReference>
<evidence type="ECO:0000256" key="4">
    <source>
        <dbReference type="ARBA" id="ARBA00022840"/>
    </source>
</evidence>
<accession>S1N2V6</accession>
<dbReference type="Pfam" id="PF00005">
    <property type="entry name" value="ABC_tran"/>
    <property type="match status" value="1"/>
</dbReference>
<dbReference type="CDD" id="cd03255">
    <property type="entry name" value="ABC_MJ0796_LolCDE_FtsE"/>
    <property type="match status" value="1"/>
</dbReference>
<dbReference type="Gene3D" id="3.40.50.300">
    <property type="entry name" value="P-loop containing nucleotide triphosphate hydrolases"/>
    <property type="match status" value="1"/>
</dbReference>
<dbReference type="InterPro" id="IPR017871">
    <property type="entry name" value="ABC_transporter-like_CS"/>
</dbReference>
<evidence type="ECO:0000313" key="8">
    <source>
        <dbReference type="Proteomes" id="UP000014113"/>
    </source>
</evidence>
<dbReference type="SUPFAM" id="SSF52540">
    <property type="entry name" value="P-loop containing nucleoside triphosphate hydrolases"/>
    <property type="match status" value="1"/>
</dbReference>